<accession>A0A7C9NM99</accession>
<keyword evidence="1" id="KW-0378">Hydrolase</keyword>
<gene>
    <name evidence="1" type="ORF">D1639_07565</name>
</gene>
<dbReference type="SUPFAM" id="SSF56784">
    <property type="entry name" value="HAD-like"/>
    <property type="match status" value="1"/>
</dbReference>
<dbReference type="AlphaFoldDB" id="A0A7C9NM99"/>
<dbReference type="EMBL" id="QWKH01000053">
    <property type="protein sequence ID" value="NBI34887.1"/>
    <property type="molecule type" value="Genomic_DNA"/>
</dbReference>
<reference evidence="1" key="1">
    <citation type="submission" date="2018-08" db="EMBL/GenBank/DDBJ databases">
        <title>Murine metabolic-syndrome-specific gut microbial biobank.</title>
        <authorList>
            <person name="Liu C."/>
        </authorList>
    </citation>
    <scope>NUCLEOTIDE SEQUENCE [LARGE SCALE GENOMIC DNA]</scope>
    <source>
        <strain evidence="1">Z82</strain>
    </source>
</reference>
<dbReference type="CDD" id="cd01427">
    <property type="entry name" value="HAD_like"/>
    <property type="match status" value="1"/>
</dbReference>
<evidence type="ECO:0000313" key="1">
    <source>
        <dbReference type="EMBL" id="NBI34887.1"/>
    </source>
</evidence>
<name>A0A7C9NM99_9BACT</name>
<sequence>MELEEFLGGYFGRLGEYAAEHGEDPKQLLNAVNVGVKAMTANPGDTTNAEVFWSRFAEAMGPAWEGRDWEAFFSAFYEGPFGEIGKTLTANPAAARAVRALKDKGYPLVLTTMPLFPREAVEWRLRWAGVDPADFERITVFDNSHSAKPHLGYYRENVCALGVLADEVLMVGNNTVEDLAFCKLGADAFLVTDCLLDPVGFDLSTVRHGSLEEFADWAEGLPSCENPAVGIEPGIAGR</sequence>
<dbReference type="GO" id="GO:0016787">
    <property type="term" value="F:hydrolase activity"/>
    <property type="evidence" value="ECO:0007669"/>
    <property type="project" value="UniProtKB-KW"/>
</dbReference>
<organism evidence="1">
    <name type="scientific">Muribaculaceae bacterium Z82</name>
    <dbReference type="NCBI Taxonomy" id="2304548"/>
    <lineage>
        <taxon>Bacteria</taxon>
        <taxon>Pseudomonadati</taxon>
        <taxon>Bacteroidota</taxon>
        <taxon>Bacteroidia</taxon>
        <taxon>Bacteroidales</taxon>
        <taxon>Muribaculaceae</taxon>
    </lineage>
</organism>
<protein>
    <submittedName>
        <fullName evidence="1">HAD family hydrolase</fullName>
    </submittedName>
</protein>
<comment type="caution">
    <text evidence="1">The sequence shown here is derived from an EMBL/GenBank/DDBJ whole genome shotgun (WGS) entry which is preliminary data.</text>
</comment>
<dbReference type="InterPro" id="IPR023214">
    <property type="entry name" value="HAD_sf"/>
</dbReference>
<proteinExistence type="predicted"/>
<dbReference type="InterPro" id="IPR036412">
    <property type="entry name" value="HAD-like_sf"/>
</dbReference>
<dbReference type="Gene3D" id="3.40.50.1000">
    <property type="entry name" value="HAD superfamily/HAD-like"/>
    <property type="match status" value="1"/>
</dbReference>